<protein>
    <submittedName>
        <fullName evidence="3">MarR family transcriptional regulator</fullName>
    </submittedName>
</protein>
<dbReference type="InterPro" id="IPR036390">
    <property type="entry name" value="WH_DNA-bd_sf"/>
</dbReference>
<dbReference type="InterPro" id="IPR039422">
    <property type="entry name" value="MarR/SlyA-like"/>
</dbReference>
<name>A0A3S2TWI7_9BACI</name>
<proteinExistence type="predicted"/>
<dbReference type="InterPro" id="IPR036388">
    <property type="entry name" value="WH-like_DNA-bd_sf"/>
</dbReference>
<evidence type="ECO:0000313" key="3">
    <source>
        <dbReference type="EMBL" id="RVT67330.1"/>
    </source>
</evidence>
<dbReference type="SUPFAM" id="SSF46785">
    <property type="entry name" value="Winged helix' DNA-binding domain"/>
    <property type="match status" value="1"/>
</dbReference>
<keyword evidence="1" id="KW-0238">DNA-binding</keyword>
<dbReference type="Gene3D" id="1.10.10.10">
    <property type="entry name" value="Winged helix-like DNA-binding domain superfamily/Winged helix DNA-binding domain"/>
    <property type="match status" value="1"/>
</dbReference>
<dbReference type="GO" id="GO:0003677">
    <property type="term" value="F:DNA binding"/>
    <property type="evidence" value="ECO:0007669"/>
    <property type="project" value="UniProtKB-KW"/>
</dbReference>
<evidence type="ECO:0000313" key="4">
    <source>
        <dbReference type="Proteomes" id="UP000288024"/>
    </source>
</evidence>
<comment type="caution">
    <text evidence="3">The sequence shown here is derived from an EMBL/GenBank/DDBJ whole genome shotgun (WGS) entry which is preliminary data.</text>
</comment>
<dbReference type="Proteomes" id="UP000288024">
    <property type="component" value="Unassembled WGS sequence"/>
</dbReference>
<dbReference type="Pfam" id="PF12802">
    <property type="entry name" value="MarR_2"/>
    <property type="match status" value="1"/>
</dbReference>
<evidence type="ECO:0000259" key="2">
    <source>
        <dbReference type="SMART" id="SM00347"/>
    </source>
</evidence>
<dbReference type="AlphaFoldDB" id="A0A3S2TWI7"/>
<gene>
    <name evidence="3" type="ORF">EM808_02295</name>
</gene>
<dbReference type="PANTHER" id="PTHR33164:SF99">
    <property type="entry name" value="MARR FAMILY REGULATORY PROTEIN"/>
    <property type="match status" value="1"/>
</dbReference>
<dbReference type="SMART" id="SM00347">
    <property type="entry name" value="HTH_MARR"/>
    <property type="match status" value="1"/>
</dbReference>
<dbReference type="EMBL" id="RZTZ01000001">
    <property type="protein sequence ID" value="RVT67330.1"/>
    <property type="molecule type" value="Genomic_DNA"/>
</dbReference>
<feature type="domain" description="HTH marR-type" evidence="2">
    <location>
        <begin position="31"/>
        <end position="135"/>
    </location>
</feature>
<dbReference type="InterPro" id="IPR000835">
    <property type="entry name" value="HTH_MarR-typ"/>
</dbReference>
<reference evidence="3 4" key="1">
    <citation type="submission" date="2019-01" db="EMBL/GenBank/DDBJ databases">
        <title>Bacillus sp. M5HDSG1-1, whole genome shotgun sequence.</title>
        <authorList>
            <person name="Tuo L."/>
        </authorList>
    </citation>
    <scope>NUCLEOTIDE SEQUENCE [LARGE SCALE GENOMIC DNA]</scope>
    <source>
        <strain evidence="3 4">M5HDSG1-1</strain>
    </source>
</reference>
<sequence length="147" mass="16928">MMNEKPADPYIESWLSLSGLQARIANELEHVLQNRHQLSLREFYVLLFLSKAPEKKLRLQQLQEMVGLSQSALSRLVTRLEAKNCGVLKRHICTDDRRGIYTSLTGYGEEKLKLSNETFSTTLADLLEQKETNNDLLNILQMMFGKE</sequence>
<evidence type="ECO:0000256" key="1">
    <source>
        <dbReference type="ARBA" id="ARBA00023125"/>
    </source>
</evidence>
<dbReference type="GO" id="GO:0003700">
    <property type="term" value="F:DNA-binding transcription factor activity"/>
    <property type="evidence" value="ECO:0007669"/>
    <property type="project" value="InterPro"/>
</dbReference>
<dbReference type="GO" id="GO:0006950">
    <property type="term" value="P:response to stress"/>
    <property type="evidence" value="ECO:0007669"/>
    <property type="project" value="TreeGrafter"/>
</dbReference>
<keyword evidence="4" id="KW-1185">Reference proteome</keyword>
<accession>A0A3S2TWI7</accession>
<dbReference type="PANTHER" id="PTHR33164">
    <property type="entry name" value="TRANSCRIPTIONAL REGULATOR, MARR FAMILY"/>
    <property type="match status" value="1"/>
</dbReference>
<organism evidence="3 4">
    <name type="scientific">Niallia taxi</name>
    <dbReference type="NCBI Taxonomy" id="2499688"/>
    <lineage>
        <taxon>Bacteria</taxon>
        <taxon>Bacillati</taxon>
        <taxon>Bacillota</taxon>
        <taxon>Bacilli</taxon>
        <taxon>Bacillales</taxon>
        <taxon>Bacillaceae</taxon>
        <taxon>Niallia</taxon>
    </lineage>
</organism>